<sequence length="377" mass="42507">MPLPVIVKTPLKPPFWAVLERKLIDAQTQACQRIFRKYFDERGYLLCVPRWGGNDGSDDAIENLAGWPLLHALGASDSILEMYKLGWEGHLLQYTEAKTVEVELARDGMLYKEFPVSLDWFHHGESMSVFNLQGLSDPNNESFMTRVRRYAGFYMNEDPQAKNYDPEHKIIKSLFNGSRGPLLRKATALDWAGDPFEVEDRFDTAHGERNFAEMLAHFEEYTDVVGDHPLNLAATTLAVNAFMATGDPKYSDWLIDYVDAWSQRAADNGDILPSNIGLDGTIGGEADGEWYGGCYGWNFTVTVPQTGEKAHRNSISRGIAGFGNALLLTGNQFYVDVWRKMLEAVNSNAKFTDGKTVYPHMYGEDGWYAYSTTPYNE</sequence>
<feature type="non-terminal residue" evidence="1">
    <location>
        <position position="377"/>
    </location>
</feature>
<reference evidence="1" key="1">
    <citation type="submission" date="2018-05" db="EMBL/GenBank/DDBJ databases">
        <authorList>
            <person name="Lanie J.A."/>
            <person name="Ng W.-L."/>
            <person name="Kazmierczak K.M."/>
            <person name="Andrzejewski T.M."/>
            <person name="Davidsen T.M."/>
            <person name="Wayne K.J."/>
            <person name="Tettelin H."/>
            <person name="Glass J.I."/>
            <person name="Rusch D."/>
            <person name="Podicherti R."/>
            <person name="Tsui H.-C.T."/>
            <person name="Winkler M.E."/>
        </authorList>
    </citation>
    <scope>NUCLEOTIDE SEQUENCE</scope>
</reference>
<protein>
    <recommendedName>
        <fullName evidence="2">Linalool dehydratase/isomerase domain-containing protein</fullName>
    </recommendedName>
</protein>
<gene>
    <name evidence="1" type="ORF">METZ01_LOCUS238784</name>
</gene>
<dbReference type="AlphaFoldDB" id="A0A382HF49"/>
<accession>A0A382HF49</accession>
<proteinExistence type="predicted"/>
<evidence type="ECO:0000313" key="1">
    <source>
        <dbReference type="EMBL" id="SVB85930.1"/>
    </source>
</evidence>
<organism evidence="1">
    <name type="scientific">marine metagenome</name>
    <dbReference type="NCBI Taxonomy" id="408172"/>
    <lineage>
        <taxon>unclassified sequences</taxon>
        <taxon>metagenomes</taxon>
        <taxon>ecological metagenomes</taxon>
    </lineage>
</organism>
<dbReference type="Pfam" id="PF26099">
    <property type="entry name" value="DUF8034"/>
    <property type="match status" value="1"/>
</dbReference>
<name>A0A382HF49_9ZZZZ</name>
<dbReference type="EMBL" id="UINC01060914">
    <property type="protein sequence ID" value="SVB85930.1"/>
    <property type="molecule type" value="Genomic_DNA"/>
</dbReference>
<dbReference type="InterPro" id="IPR058347">
    <property type="entry name" value="DUF8034"/>
</dbReference>
<evidence type="ECO:0008006" key="2">
    <source>
        <dbReference type="Google" id="ProtNLM"/>
    </source>
</evidence>